<dbReference type="InterPro" id="IPR045087">
    <property type="entry name" value="Cu-oxidase_fam"/>
</dbReference>
<protein>
    <submittedName>
        <fullName evidence="4">Bilirubin oxidase</fullName>
    </submittedName>
</protein>
<feature type="domain" description="Plastocyanin-like" evidence="2">
    <location>
        <begin position="507"/>
        <end position="628"/>
    </location>
</feature>
<dbReference type="InterPro" id="IPR011707">
    <property type="entry name" value="Cu-oxidase-like_N"/>
</dbReference>
<dbReference type="Proteomes" id="UP000766904">
    <property type="component" value="Unassembled WGS sequence"/>
</dbReference>
<dbReference type="PANTHER" id="PTHR48267:SF1">
    <property type="entry name" value="BILIRUBIN OXIDASE"/>
    <property type="match status" value="1"/>
</dbReference>
<dbReference type="PROSITE" id="PS51257">
    <property type="entry name" value="PROKAR_LIPOPROTEIN"/>
    <property type="match status" value="1"/>
</dbReference>
<dbReference type="Gene3D" id="2.60.40.420">
    <property type="entry name" value="Cupredoxins - blue copper proteins"/>
    <property type="match status" value="3"/>
</dbReference>
<dbReference type="InterPro" id="IPR011706">
    <property type="entry name" value="Cu-oxidase_C"/>
</dbReference>
<keyword evidence="5" id="KW-1185">Reference proteome</keyword>
<dbReference type="Pfam" id="PF07731">
    <property type="entry name" value="Cu-oxidase_2"/>
    <property type="match status" value="1"/>
</dbReference>
<feature type="region of interest" description="Disordered" evidence="1">
    <location>
        <begin position="432"/>
        <end position="459"/>
    </location>
</feature>
<feature type="region of interest" description="Disordered" evidence="1">
    <location>
        <begin position="29"/>
        <end position="58"/>
    </location>
</feature>
<feature type="compositionally biased region" description="Acidic residues" evidence="1">
    <location>
        <begin position="630"/>
        <end position="642"/>
    </location>
</feature>
<evidence type="ECO:0000313" key="5">
    <source>
        <dbReference type="Proteomes" id="UP000766904"/>
    </source>
</evidence>
<dbReference type="InterPro" id="IPR008972">
    <property type="entry name" value="Cupredoxin"/>
</dbReference>
<reference evidence="4" key="1">
    <citation type="submission" date="2017-11" db="EMBL/GenBank/DDBJ databases">
        <authorList>
            <person name="Kajale S.C."/>
            <person name="Sharma A."/>
        </authorList>
    </citation>
    <scope>NUCLEOTIDE SEQUENCE</scope>
    <source>
        <strain evidence="4">LS1_42</strain>
    </source>
</reference>
<dbReference type="GO" id="GO:0005507">
    <property type="term" value="F:copper ion binding"/>
    <property type="evidence" value="ECO:0007669"/>
    <property type="project" value="InterPro"/>
</dbReference>
<evidence type="ECO:0000256" key="1">
    <source>
        <dbReference type="SAM" id="MobiDB-lite"/>
    </source>
</evidence>
<comment type="caution">
    <text evidence="4">The sequence shown here is derived from an EMBL/GenBank/DDBJ whole genome shotgun (WGS) entry which is preliminary data.</text>
</comment>
<sequence length="663" mass="73136">MGDRTKRPGLELSRRELVLATGAGGISAFAGCTTDDSSPLSGDETETGVTITDHSSPDLEKWVDEVPRPEILEPSGTKEGQPYYEVEMREVEQRLHSDLSPTTVWGYDGQYPGPTIEAEQGEPIYVRWKNDLPDEHLLPVDTTLHSDAIPYDMPGVRTVTHLHGGNVEAESDGNAQAWFTRDFEETGPGFEQKDYYYVNEQPPSTMWYHDHAMGITRLNVYTGLSGFYLLRNDHERELDLPSGECEIPLAIQDRSFEDDGSLFYPTAVADEQGGSDDSHPDPSVVPEFYGDTPVVNGKAWPRLSVEPRPYRLRLLNGSNSRFYRLELLGYDESSGETGADGPSFVLIGNDGGLLSEPIELEDRLELGSSQRADVVVDFSDYAGETLLLHNDAPAMYRGDDSGESDDIVPLHEVMLVDVADSGADTADSGLEAANAESNATESEGDTVANDSDTEVDPLPSELTRVPEIPVDSVDTERYLTLAMDTDEYGRSRHLLGTEDERSGIPMMDPVTETPTLGDTEIWSLANFTGMSHPIHLHLVHFQVLGRQPVGDYDPDEDAINFDALEDPEPFELGWNDVVTVHPAEVVHVIARFGEFEGLFTDQTGRYMWHCHMVEHEDHDMMRPFEVVPPSDEDDADSDDNSAGDDTKSATDNGDDDSPDGDDG</sequence>
<accession>A0A8J8TNJ5</accession>
<dbReference type="AlphaFoldDB" id="A0A8J8TNJ5"/>
<dbReference type="PANTHER" id="PTHR48267">
    <property type="entry name" value="CUPREDOXIN SUPERFAMILY PROTEIN"/>
    <property type="match status" value="1"/>
</dbReference>
<dbReference type="GO" id="GO:0016491">
    <property type="term" value="F:oxidoreductase activity"/>
    <property type="evidence" value="ECO:0007669"/>
    <property type="project" value="InterPro"/>
</dbReference>
<proteinExistence type="predicted"/>
<feature type="compositionally biased region" description="Low complexity" evidence="1">
    <location>
        <begin position="432"/>
        <end position="441"/>
    </location>
</feature>
<dbReference type="EMBL" id="PHNJ01000018">
    <property type="protein sequence ID" value="TYL36383.1"/>
    <property type="molecule type" value="Genomic_DNA"/>
</dbReference>
<gene>
    <name evidence="4" type="ORF">CV102_22395</name>
</gene>
<dbReference type="CDD" id="cd13868">
    <property type="entry name" value="CuRO_2_CotA_like"/>
    <property type="match status" value="1"/>
</dbReference>
<feature type="compositionally biased region" description="Acidic residues" evidence="1">
    <location>
        <begin position="652"/>
        <end position="663"/>
    </location>
</feature>
<dbReference type="CDD" id="cd13891">
    <property type="entry name" value="CuRO_3_CotA_like"/>
    <property type="match status" value="1"/>
</dbReference>
<evidence type="ECO:0000313" key="4">
    <source>
        <dbReference type="EMBL" id="TYL36383.1"/>
    </source>
</evidence>
<dbReference type="CDD" id="cd13844">
    <property type="entry name" value="CuRO_1_BOD_CotA_like"/>
    <property type="match status" value="1"/>
</dbReference>
<feature type="domain" description="Plastocyanin-like" evidence="3">
    <location>
        <begin position="100"/>
        <end position="139"/>
    </location>
</feature>
<dbReference type="SUPFAM" id="SSF49503">
    <property type="entry name" value="Cupredoxins"/>
    <property type="match status" value="3"/>
</dbReference>
<dbReference type="RefSeq" id="WP_148860218.1">
    <property type="nucleotide sequence ID" value="NZ_PHNJ01000018.1"/>
</dbReference>
<organism evidence="4 5">
    <name type="scientific">Natronococcus pandeyae</name>
    <dbReference type="NCBI Taxonomy" id="2055836"/>
    <lineage>
        <taxon>Archaea</taxon>
        <taxon>Methanobacteriati</taxon>
        <taxon>Methanobacteriota</taxon>
        <taxon>Stenosarchaea group</taxon>
        <taxon>Halobacteria</taxon>
        <taxon>Halobacteriales</taxon>
        <taxon>Natrialbaceae</taxon>
        <taxon>Natronococcus</taxon>
    </lineage>
</organism>
<feature type="region of interest" description="Disordered" evidence="1">
    <location>
        <begin position="623"/>
        <end position="663"/>
    </location>
</feature>
<evidence type="ECO:0000259" key="3">
    <source>
        <dbReference type="Pfam" id="PF07732"/>
    </source>
</evidence>
<dbReference type="Pfam" id="PF07732">
    <property type="entry name" value="Cu-oxidase_3"/>
    <property type="match status" value="1"/>
</dbReference>
<evidence type="ECO:0000259" key="2">
    <source>
        <dbReference type="Pfam" id="PF07731"/>
    </source>
</evidence>
<dbReference type="OrthoDB" id="12293at2157"/>
<name>A0A8J8TNJ5_9EURY</name>